<gene>
    <name evidence="2" type="ORF">L484_020446</name>
</gene>
<dbReference type="eggNOG" id="ENOG502RZBX">
    <property type="taxonomic scope" value="Eukaryota"/>
</dbReference>
<dbReference type="InterPro" id="IPR050942">
    <property type="entry name" value="F-box_BR-signaling"/>
</dbReference>
<dbReference type="Gene3D" id="1.20.1280.50">
    <property type="match status" value="1"/>
</dbReference>
<dbReference type="PROSITE" id="PS50181">
    <property type="entry name" value="FBOX"/>
    <property type="match status" value="1"/>
</dbReference>
<dbReference type="Pfam" id="PF00646">
    <property type="entry name" value="F-box"/>
    <property type="match status" value="1"/>
</dbReference>
<evidence type="ECO:0000259" key="1">
    <source>
        <dbReference type="PROSITE" id="PS50181"/>
    </source>
</evidence>
<dbReference type="InterPro" id="IPR005174">
    <property type="entry name" value="KIB1-4_b-propeller"/>
</dbReference>
<protein>
    <submittedName>
        <fullName evidence="2">F-box/kelch-repeat protein</fullName>
    </submittedName>
</protein>
<dbReference type="KEGG" id="mnt:21403344"/>
<dbReference type="InterPro" id="IPR001810">
    <property type="entry name" value="F-box_dom"/>
</dbReference>
<accession>W9SBN8</accession>
<keyword evidence="3" id="KW-1185">Reference proteome</keyword>
<evidence type="ECO:0000313" key="2">
    <source>
        <dbReference type="EMBL" id="EXC34677.1"/>
    </source>
</evidence>
<dbReference type="Proteomes" id="UP000030645">
    <property type="component" value="Unassembled WGS sequence"/>
</dbReference>
<evidence type="ECO:0000313" key="3">
    <source>
        <dbReference type="Proteomes" id="UP000030645"/>
    </source>
</evidence>
<dbReference type="EMBL" id="KE346351">
    <property type="protein sequence ID" value="EXC34677.1"/>
    <property type="molecule type" value="Genomic_DNA"/>
</dbReference>
<dbReference type="Pfam" id="PF03478">
    <property type="entry name" value="Beta-prop_KIB1-4"/>
    <property type="match status" value="1"/>
</dbReference>
<dbReference type="STRING" id="981085.W9SBN8"/>
<dbReference type="SMART" id="SM00256">
    <property type="entry name" value="FBOX"/>
    <property type="match status" value="1"/>
</dbReference>
<dbReference type="PANTHER" id="PTHR44259">
    <property type="entry name" value="OS07G0183000 PROTEIN-RELATED"/>
    <property type="match status" value="1"/>
</dbReference>
<dbReference type="InterPro" id="IPR036047">
    <property type="entry name" value="F-box-like_dom_sf"/>
</dbReference>
<dbReference type="SUPFAM" id="SSF81383">
    <property type="entry name" value="F-box domain"/>
    <property type="match status" value="1"/>
</dbReference>
<feature type="domain" description="F-box" evidence="1">
    <location>
        <begin position="20"/>
        <end position="54"/>
    </location>
</feature>
<sequence>MGCVSTITSKITGLFMAEKKRPWSDLPFELLSQISDRLHLIDLLRFRAVCKQWKVASSTSTAESESSPGRQPWFLMYADGSQCRLISEAAKNFTVDVPELDGGATCLASSHGWLLVLQNHGAIFFFCPFSRARIDLPRLDGPELSDLDVAVFSAPPSSRDCAVAVARRKSPSVLGLTLIRRGEEKWTVLEFYASLSTTVSCGAYRGGSFYFFDSKDGLAIFSLESQELKTYRVVPPRSPNDTKNASTTEKIPFSCHRDQLNDKKWAAIPDDVSISTCGTFVKSNDNDFVIFNESLGEQSDGRRLKGVWIHPRFFQISKDEISW</sequence>
<dbReference type="OrthoDB" id="1432457at2759"/>
<organism evidence="2 3">
    <name type="scientific">Morus notabilis</name>
    <dbReference type="NCBI Taxonomy" id="981085"/>
    <lineage>
        <taxon>Eukaryota</taxon>
        <taxon>Viridiplantae</taxon>
        <taxon>Streptophyta</taxon>
        <taxon>Embryophyta</taxon>
        <taxon>Tracheophyta</taxon>
        <taxon>Spermatophyta</taxon>
        <taxon>Magnoliopsida</taxon>
        <taxon>eudicotyledons</taxon>
        <taxon>Gunneridae</taxon>
        <taxon>Pentapetalae</taxon>
        <taxon>rosids</taxon>
        <taxon>fabids</taxon>
        <taxon>Rosales</taxon>
        <taxon>Moraceae</taxon>
        <taxon>Moreae</taxon>
        <taxon>Morus</taxon>
    </lineage>
</organism>
<name>W9SBN8_9ROSA</name>
<proteinExistence type="predicted"/>
<dbReference type="PANTHER" id="PTHR44259:SF113">
    <property type="entry name" value="OS06G0659700 PROTEIN"/>
    <property type="match status" value="1"/>
</dbReference>
<reference evidence="3" key="1">
    <citation type="submission" date="2013-01" db="EMBL/GenBank/DDBJ databases">
        <title>Draft Genome Sequence of a Mulberry Tree, Morus notabilis C.K. Schneid.</title>
        <authorList>
            <person name="He N."/>
            <person name="Zhao S."/>
        </authorList>
    </citation>
    <scope>NUCLEOTIDE SEQUENCE</scope>
</reference>
<dbReference type="AlphaFoldDB" id="W9SBN8"/>